<feature type="region of interest" description="Disordered" evidence="8">
    <location>
        <begin position="351"/>
        <end position="507"/>
    </location>
</feature>
<dbReference type="CDD" id="cd15550">
    <property type="entry name" value="PHD_MLL5"/>
    <property type="match status" value="1"/>
</dbReference>
<feature type="domain" description="PHD-type" evidence="9">
    <location>
        <begin position="78"/>
        <end position="130"/>
    </location>
</feature>
<feature type="compositionally biased region" description="Basic and acidic residues" evidence="8">
    <location>
        <begin position="363"/>
        <end position="390"/>
    </location>
</feature>
<evidence type="ECO:0000259" key="10">
    <source>
        <dbReference type="PROSITE" id="PS51321"/>
    </source>
</evidence>
<feature type="compositionally biased region" description="Low complexity" evidence="8">
    <location>
        <begin position="771"/>
        <end position="791"/>
    </location>
</feature>
<dbReference type="InterPro" id="IPR019787">
    <property type="entry name" value="Znf_PHD-finger"/>
</dbReference>
<dbReference type="SMART" id="SM00510">
    <property type="entry name" value="TFS2M"/>
    <property type="match status" value="1"/>
</dbReference>
<dbReference type="GO" id="GO:0006362">
    <property type="term" value="P:transcription elongation by RNA polymerase I"/>
    <property type="evidence" value="ECO:0007669"/>
    <property type="project" value="TreeGrafter"/>
</dbReference>
<dbReference type="GO" id="GO:0000977">
    <property type="term" value="F:RNA polymerase II transcription regulatory region sequence-specific DNA binding"/>
    <property type="evidence" value="ECO:0007669"/>
    <property type="project" value="TreeGrafter"/>
</dbReference>
<dbReference type="PROSITE" id="PS50016">
    <property type="entry name" value="ZF_PHD_2"/>
    <property type="match status" value="1"/>
</dbReference>
<dbReference type="GO" id="GO:0001139">
    <property type="term" value="F:RNA polymerase II complex recruiting activity"/>
    <property type="evidence" value="ECO:0007669"/>
    <property type="project" value="TreeGrafter"/>
</dbReference>
<evidence type="ECO:0000313" key="12">
    <source>
        <dbReference type="Proteomes" id="UP001345827"/>
    </source>
</evidence>
<dbReference type="AlphaFoldDB" id="A0AAV9PWH9"/>
<dbReference type="GO" id="GO:0031564">
    <property type="term" value="P:transcription antitermination"/>
    <property type="evidence" value="ECO:0007669"/>
    <property type="project" value="TreeGrafter"/>
</dbReference>
<dbReference type="CDD" id="cd21538">
    <property type="entry name" value="SPOC_TFIIS"/>
    <property type="match status" value="1"/>
</dbReference>
<protein>
    <recommendedName>
        <fullName evidence="3">Transcription factor BYE1</fullName>
    </recommendedName>
</protein>
<comment type="caution">
    <text evidence="11">The sequence shown here is derived from an EMBL/GenBank/DDBJ whole genome shotgun (WGS) entry which is preliminary data.</text>
</comment>
<dbReference type="GO" id="GO:0005634">
    <property type="term" value="C:nucleus"/>
    <property type="evidence" value="ECO:0007669"/>
    <property type="project" value="TreeGrafter"/>
</dbReference>
<reference evidence="11 12" key="1">
    <citation type="submission" date="2023-06" db="EMBL/GenBank/DDBJ databases">
        <title>Black Yeasts Isolated from many extreme environments.</title>
        <authorList>
            <person name="Coleine C."/>
            <person name="Stajich J.E."/>
            <person name="Selbmann L."/>
        </authorList>
    </citation>
    <scope>NUCLEOTIDE SEQUENCE [LARGE SCALE GENOMIC DNA]</scope>
    <source>
        <strain evidence="11 12">CCFEE 5887</strain>
    </source>
</reference>
<keyword evidence="5 7" id="KW-0863">Zinc-finger</keyword>
<sequence>MAGKQHYYGALCVAQSTVEPLTDRRTDEPRRSGRATKGQYTKDRDIQEGAPKKKGKGNGSKAKAVEEEEEGDEEGEEIIRCVCGTYEEEEDVPRAMICCDRCEAWQHNSCMGLEEDYQPETYFCEQCKPEDHKELIAAMARGERPWDEAIRRFEERTAKKKGKKGRKSGGARTSEVAPKASQEPKDQTPQPAATGQKRKLEESPSVPELKNKKARGTPAADTNGAKAATPARKPSETPSRTASKSEYPVVTDVKELANSSRRQAASTLIKLMEGQIKEASKQGEYTAPSGSSAQAISSGIGLRLESALYHIHAGGAGEPNEAYKNQLRSIPFNLKKNHALAVRLLSGDLSPEELAGMDPKNMASEEQKKKDAATMKELEKQHTIVEEQGPRIRRTHKGEEYVDESRQVAAESQTSNAPVRRPSGIEQPDAESKSPVIKSPSEIPGAGRTRSKPSLDTKRQSSANFDIDKVWSNVQGSPDADGHRFGDLPKQSPGMAVREPMGPGAKADADIDELLKDEEAESPPYSPKESAEADGVIWRGTINGGNLGRFRATARHAAGATPDSDTLRMTYRDVLPQEIAIGGRIQPPKADEYLCGLEYSNTSDLVIVYMPEPQNSPDQEEFDKFFRYFKGKDRFGVGVQHHNAAIKDIYLIPLNEGQELPTFVKKLETDFPDPARERMLLVPIVIKNSELPHMQGANLDGTPTAASPSSRGHAVAQTPITPHEGSFEPPQSGGVYSQSPAPAQGQYGGANGAPSQMMPNPGFAPPPGQPYPGYGQPQPSQPQQQQQPQSPATMTAQKILGPLASSPAVVQLCAQAPNAGEIEFKIIKECIEKNPEAANRLDVLTTMLQESSIAAGGQGGGI</sequence>
<comment type="similarity">
    <text evidence="2">Belongs to the BYE1 family.</text>
</comment>
<dbReference type="Gene3D" id="1.10.472.30">
    <property type="entry name" value="Transcription elongation factor S-II, central domain"/>
    <property type="match status" value="1"/>
</dbReference>
<evidence type="ECO:0000256" key="4">
    <source>
        <dbReference type="ARBA" id="ARBA00022723"/>
    </source>
</evidence>
<dbReference type="GO" id="GO:0031440">
    <property type="term" value="P:regulation of mRNA 3'-end processing"/>
    <property type="evidence" value="ECO:0007669"/>
    <property type="project" value="TreeGrafter"/>
</dbReference>
<comment type="function">
    <text evidence="1">Negative regulator of transcription elongation.</text>
</comment>
<dbReference type="Proteomes" id="UP001345827">
    <property type="component" value="Unassembled WGS sequence"/>
</dbReference>
<dbReference type="InterPro" id="IPR012921">
    <property type="entry name" value="SPOC_C"/>
</dbReference>
<dbReference type="Pfam" id="PF07744">
    <property type="entry name" value="SPOC"/>
    <property type="match status" value="1"/>
</dbReference>
<feature type="compositionally biased region" description="Basic and acidic residues" evidence="8">
    <location>
        <begin position="21"/>
        <end position="31"/>
    </location>
</feature>
<dbReference type="InterPro" id="IPR055499">
    <property type="entry name" value="DUF7071"/>
</dbReference>
<dbReference type="InterPro" id="IPR011011">
    <property type="entry name" value="Znf_FYVE_PHD"/>
</dbReference>
<dbReference type="InterPro" id="IPR013083">
    <property type="entry name" value="Znf_RING/FYVE/PHD"/>
</dbReference>
<dbReference type="Pfam" id="PF07500">
    <property type="entry name" value="TFIIS_M"/>
    <property type="match status" value="1"/>
</dbReference>
<dbReference type="GO" id="GO:0008270">
    <property type="term" value="F:zinc ion binding"/>
    <property type="evidence" value="ECO:0007669"/>
    <property type="project" value="UniProtKB-KW"/>
</dbReference>
<evidence type="ECO:0000256" key="6">
    <source>
        <dbReference type="ARBA" id="ARBA00022833"/>
    </source>
</evidence>
<dbReference type="Pfam" id="PF23257">
    <property type="entry name" value="DUF7071"/>
    <property type="match status" value="1"/>
</dbReference>
<dbReference type="SUPFAM" id="SSF46942">
    <property type="entry name" value="Elongation factor TFIIS domain 2"/>
    <property type="match status" value="1"/>
</dbReference>
<dbReference type="Pfam" id="PF20826">
    <property type="entry name" value="PHD_5"/>
    <property type="match status" value="1"/>
</dbReference>
<evidence type="ECO:0000313" key="11">
    <source>
        <dbReference type="EMBL" id="KAK5528381.1"/>
    </source>
</evidence>
<name>A0AAV9PWH9_9PEZI</name>
<evidence type="ECO:0000256" key="3">
    <source>
        <dbReference type="ARBA" id="ARBA00021616"/>
    </source>
</evidence>
<feature type="region of interest" description="Disordered" evidence="8">
    <location>
        <begin position="18"/>
        <end position="74"/>
    </location>
</feature>
<dbReference type="EMBL" id="JAXLQG010000026">
    <property type="protein sequence ID" value="KAK5528381.1"/>
    <property type="molecule type" value="Genomic_DNA"/>
</dbReference>
<feature type="domain" description="TFIIS central" evidence="10">
    <location>
        <begin position="260"/>
        <end position="390"/>
    </location>
</feature>
<evidence type="ECO:0000256" key="8">
    <source>
        <dbReference type="SAM" id="MobiDB-lite"/>
    </source>
</evidence>
<dbReference type="Gene3D" id="3.30.40.10">
    <property type="entry name" value="Zinc/RING finger domain, C3HC4 (zinc finger)"/>
    <property type="match status" value="1"/>
</dbReference>
<keyword evidence="4" id="KW-0479">Metal-binding</keyword>
<feature type="compositionally biased region" description="Basic and acidic residues" evidence="8">
    <location>
        <begin position="40"/>
        <end position="51"/>
    </location>
</feature>
<gene>
    <name evidence="11" type="primary">BYE1</name>
    <name evidence="11" type="ORF">LTR25_010380</name>
</gene>
<keyword evidence="12" id="KW-1185">Reference proteome</keyword>
<feature type="compositionally biased region" description="Basic residues" evidence="8">
    <location>
        <begin position="158"/>
        <end position="169"/>
    </location>
</feature>
<dbReference type="InterPro" id="IPR019786">
    <property type="entry name" value="Zinc_finger_PHD-type_CS"/>
</dbReference>
<dbReference type="InterPro" id="IPR001965">
    <property type="entry name" value="Znf_PHD"/>
</dbReference>
<accession>A0AAV9PWH9</accession>
<dbReference type="PROSITE" id="PS01359">
    <property type="entry name" value="ZF_PHD_1"/>
    <property type="match status" value="1"/>
</dbReference>
<dbReference type="SMART" id="SM00249">
    <property type="entry name" value="PHD"/>
    <property type="match status" value="1"/>
</dbReference>
<evidence type="ECO:0000256" key="7">
    <source>
        <dbReference type="PROSITE-ProRule" id="PRU00146"/>
    </source>
</evidence>
<dbReference type="PANTHER" id="PTHR11477">
    <property type="entry name" value="TRANSCRIPTION FACTOR S-II ZINC FINGER DOMAIN-CONTAINING PROTEIN"/>
    <property type="match status" value="1"/>
</dbReference>
<feature type="region of interest" description="Disordered" evidence="8">
    <location>
        <begin position="155"/>
        <end position="261"/>
    </location>
</feature>
<dbReference type="InterPro" id="IPR036575">
    <property type="entry name" value="TFIIS_cen_dom_sf"/>
</dbReference>
<dbReference type="InterPro" id="IPR003618">
    <property type="entry name" value="TFIIS_cen_dom"/>
</dbReference>
<dbReference type="GO" id="GO:0006368">
    <property type="term" value="P:transcription elongation by RNA polymerase II"/>
    <property type="evidence" value="ECO:0007669"/>
    <property type="project" value="TreeGrafter"/>
</dbReference>
<evidence type="ECO:0000256" key="5">
    <source>
        <dbReference type="ARBA" id="ARBA00022771"/>
    </source>
</evidence>
<evidence type="ECO:0000256" key="1">
    <source>
        <dbReference type="ARBA" id="ARBA00002311"/>
    </source>
</evidence>
<organism evidence="11 12">
    <name type="scientific">Vermiconidia calcicola</name>
    <dbReference type="NCBI Taxonomy" id="1690605"/>
    <lineage>
        <taxon>Eukaryota</taxon>
        <taxon>Fungi</taxon>
        <taxon>Dikarya</taxon>
        <taxon>Ascomycota</taxon>
        <taxon>Pezizomycotina</taxon>
        <taxon>Dothideomycetes</taxon>
        <taxon>Dothideomycetidae</taxon>
        <taxon>Mycosphaerellales</taxon>
        <taxon>Extremaceae</taxon>
        <taxon>Vermiconidia</taxon>
    </lineage>
</organism>
<feature type="compositionally biased region" description="Basic and acidic residues" evidence="8">
    <location>
        <begin position="397"/>
        <end position="406"/>
    </location>
</feature>
<feature type="region of interest" description="Disordered" evidence="8">
    <location>
        <begin position="695"/>
        <end position="794"/>
    </location>
</feature>
<dbReference type="PROSITE" id="PS51321">
    <property type="entry name" value="TFIIS_CENTRAL"/>
    <property type="match status" value="1"/>
</dbReference>
<dbReference type="PANTHER" id="PTHR11477:SF11">
    <property type="entry name" value="TRANSCRIPTION FACTOR BYE1"/>
    <property type="match status" value="1"/>
</dbReference>
<evidence type="ECO:0000259" key="9">
    <source>
        <dbReference type="PROSITE" id="PS50016"/>
    </source>
</evidence>
<dbReference type="SUPFAM" id="SSF57903">
    <property type="entry name" value="FYVE/PHD zinc finger"/>
    <property type="match status" value="1"/>
</dbReference>
<keyword evidence="6" id="KW-0862">Zinc</keyword>
<evidence type="ECO:0000256" key="2">
    <source>
        <dbReference type="ARBA" id="ARBA00011050"/>
    </source>
</evidence>
<proteinExistence type="inferred from homology"/>